<dbReference type="Pfam" id="PF24035">
    <property type="entry name" value="DUF7344"/>
    <property type="match status" value="1"/>
</dbReference>
<sequence length="119" mass="13101">MTPDDRDLSTSAVDDVFEVLSDWRRRAVCLYFATRDENGTDVETLAAAVARRGSAAAVDDGDTSASAVQSQLESEHLPTLHRIGLVDYDERSGAVKYWGSPTVEKWAQHAAAVTRRDEF</sequence>
<organism evidence="2 3">
    <name type="scientific">Haloarcula salina</name>
    <dbReference type="NCBI Taxonomy" id="1429914"/>
    <lineage>
        <taxon>Archaea</taxon>
        <taxon>Methanobacteriati</taxon>
        <taxon>Methanobacteriota</taxon>
        <taxon>Stenosarchaea group</taxon>
        <taxon>Halobacteria</taxon>
        <taxon>Halobacteriales</taxon>
        <taxon>Haloarculaceae</taxon>
        <taxon>Haloarcula</taxon>
    </lineage>
</organism>
<protein>
    <submittedName>
        <fullName evidence="2">ArsR family transcriptional regulator</fullName>
    </submittedName>
</protein>
<evidence type="ECO:0000313" key="2">
    <source>
        <dbReference type="EMBL" id="MBV0901588.1"/>
    </source>
</evidence>
<gene>
    <name evidence="2" type="ORF">KTS37_07275</name>
</gene>
<keyword evidence="3" id="KW-1185">Reference proteome</keyword>
<dbReference type="InterPro" id="IPR036388">
    <property type="entry name" value="WH-like_DNA-bd_sf"/>
</dbReference>
<name>A0AA41FZM9_9EURY</name>
<accession>A0AA41FZM9</accession>
<dbReference type="Gene3D" id="1.10.10.10">
    <property type="entry name" value="Winged helix-like DNA-binding domain superfamily/Winged helix DNA-binding domain"/>
    <property type="match status" value="1"/>
</dbReference>
<dbReference type="AlphaFoldDB" id="A0AA41FZM9"/>
<evidence type="ECO:0000259" key="1">
    <source>
        <dbReference type="Pfam" id="PF24035"/>
    </source>
</evidence>
<evidence type="ECO:0000313" key="3">
    <source>
        <dbReference type="Proteomes" id="UP001166304"/>
    </source>
</evidence>
<dbReference type="InterPro" id="IPR055768">
    <property type="entry name" value="DUF7344"/>
</dbReference>
<dbReference type="Proteomes" id="UP001166304">
    <property type="component" value="Unassembled WGS sequence"/>
</dbReference>
<comment type="caution">
    <text evidence="2">The sequence shown here is derived from an EMBL/GenBank/DDBJ whole genome shotgun (WGS) entry which is preliminary data.</text>
</comment>
<feature type="domain" description="DUF7344" evidence="1">
    <location>
        <begin position="17"/>
        <end position="95"/>
    </location>
</feature>
<dbReference type="EMBL" id="JAHQXE010000002">
    <property type="protein sequence ID" value="MBV0901588.1"/>
    <property type="molecule type" value="Genomic_DNA"/>
</dbReference>
<reference evidence="2" key="1">
    <citation type="submission" date="2021-06" db="EMBL/GenBank/DDBJ databases">
        <title>New haloarchaea isolates fom saline soil.</title>
        <authorList>
            <person name="Duran-Viseras A."/>
            <person name="Sanchez-Porro C.S."/>
            <person name="Ventosa A."/>
        </authorList>
    </citation>
    <scope>NUCLEOTIDE SEQUENCE</scope>
    <source>
        <strain evidence="2">JCM 18369</strain>
    </source>
</reference>
<proteinExistence type="predicted"/>